<keyword evidence="1" id="KW-0732">Signal</keyword>
<feature type="chain" id="PRO_5046658425" description="T9SS C-terminal target domain-containing protein" evidence="1">
    <location>
        <begin position="23"/>
        <end position="454"/>
    </location>
</feature>
<accession>A0ABP8NKH0</accession>
<dbReference type="InterPro" id="IPR026444">
    <property type="entry name" value="Secre_tail"/>
</dbReference>
<evidence type="ECO:0000313" key="3">
    <source>
        <dbReference type="Proteomes" id="UP001500067"/>
    </source>
</evidence>
<sequence>MKKLITTLGCCLLMATASFSQWTTVCGTGNGMVVNMVPVGSDIYATGFFTNICGENAKHIARYDGASWHAMDTGLTDAGHRISDIGGTLYISPYMQSADSNWVLKWDGSHFSRVGEGVYLSTVSPMSSRVPNIYDVVSYRGRLVACGEFDIVGGRPIKGIMQWNGTQWDSVGSGLSGEVVLTGVIYPHQMLVIDTSLYVVGNFKYAGGVTVNGIARWDGYNWHAMGAGFNNFVYALAMVNGELYAGGEFTMSGSTVLQRIARWNGTDWVHPGFGVYYSTVAMHAYVHTIGAGGTRGIFEGGFDRVIIGSDTINARSIIAFGGGTVSTLDGGITNGELEGLITYDDTALLVGGATFSAGAASRVSRYRFHDLSVNGTAVGDIKVYPQPFTNTLIIETTTTTHTAHLLDMMGRETGRYTLAKGVSELALGHLPPAMYVLELTDANGNITYKKVLKQ</sequence>
<comment type="caution">
    <text evidence="2">The sequence shown here is derived from an EMBL/GenBank/DDBJ whole genome shotgun (WGS) entry which is preliminary data.</text>
</comment>
<evidence type="ECO:0000256" key="1">
    <source>
        <dbReference type="SAM" id="SignalP"/>
    </source>
</evidence>
<dbReference type="Proteomes" id="UP001500067">
    <property type="component" value="Unassembled WGS sequence"/>
</dbReference>
<name>A0ABP8NKH0_9BACT</name>
<organism evidence="2 3">
    <name type="scientific">Nemorincola caseinilytica</name>
    <dbReference type="NCBI Taxonomy" id="2054315"/>
    <lineage>
        <taxon>Bacteria</taxon>
        <taxon>Pseudomonadati</taxon>
        <taxon>Bacteroidota</taxon>
        <taxon>Chitinophagia</taxon>
        <taxon>Chitinophagales</taxon>
        <taxon>Chitinophagaceae</taxon>
        <taxon>Nemorincola</taxon>
    </lineage>
</organism>
<dbReference type="EMBL" id="BAABFA010000015">
    <property type="protein sequence ID" value="GAA4467393.1"/>
    <property type="molecule type" value="Genomic_DNA"/>
</dbReference>
<feature type="signal peptide" evidence="1">
    <location>
        <begin position="1"/>
        <end position="22"/>
    </location>
</feature>
<protein>
    <recommendedName>
        <fullName evidence="4">T9SS C-terminal target domain-containing protein</fullName>
    </recommendedName>
</protein>
<reference evidence="3" key="1">
    <citation type="journal article" date="2019" name="Int. J. Syst. Evol. Microbiol.">
        <title>The Global Catalogue of Microorganisms (GCM) 10K type strain sequencing project: providing services to taxonomists for standard genome sequencing and annotation.</title>
        <authorList>
            <consortium name="The Broad Institute Genomics Platform"/>
            <consortium name="The Broad Institute Genome Sequencing Center for Infectious Disease"/>
            <person name="Wu L."/>
            <person name="Ma J."/>
        </authorList>
    </citation>
    <scope>NUCLEOTIDE SEQUENCE [LARGE SCALE GENOMIC DNA]</scope>
    <source>
        <strain evidence="3">JCM 32105</strain>
    </source>
</reference>
<evidence type="ECO:0008006" key="4">
    <source>
        <dbReference type="Google" id="ProtNLM"/>
    </source>
</evidence>
<proteinExistence type="predicted"/>
<dbReference type="NCBIfam" id="TIGR04183">
    <property type="entry name" value="Por_Secre_tail"/>
    <property type="match status" value="1"/>
</dbReference>
<keyword evidence="3" id="KW-1185">Reference proteome</keyword>
<evidence type="ECO:0000313" key="2">
    <source>
        <dbReference type="EMBL" id="GAA4467393.1"/>
    </source>
</evidence>
<dbReference type="RefSeq" id="WP_345083371.1">
    <property type="nucleotide sequence ID" value="NZ_BAABFA010000015.1"/>
</dbReference>
<gene>
    <name evidence="2" type="ORF">GCM10023093_23270</name>
</gene>